<protein>
    <submittedName>
        <fullName evidence="1">Uncharacterized protein</fullName>
    </submittedName>
</protein>
<dbReference type="AlphaFoldDB" id="X0SM97"/>
<comment type="caution">
    <text evidence="1">The sequence shown here is derived from an EMBL/GenBank/DDBJ whole genome shotgun (WGS) entry which is preliminary data.</text>
</comment>
<feature type="non-terminal residue" evidence="1">
    <location>
        <position position="63"/>
    </location>
</feature>
<dbReference type="EMBL" id="BARS01009973">
    <property type="protein sequence ID" value="GAF82169.1"/>
    <property type="molecule type" value="Genomic_DNA"/>
</dbReference>
<name>X0SM97_9ZZZZ</name>
<accession>X0SM97</accession>
<organism evidence="1">
    <name type="scientific">marine sediment metagenome</name>
    <dbReference type="NCBI Taxonomy" id="412755"/>
    <lineage>
        <taxon>unclassified sequences</taxon>
        <taxon>metagenomes</taxon>
        <taxon>ecological metagenomes</taxon>
    </lineage>
</organism>
<sequence>MGKRPIIPPVPDFVRQPTGRFGWLEDRLLHDDWLARLGPEGTSVLVLLALAADRHGASFYGRE</sequence>
<reference evidence="1" key="1">
    <citation type="journal article" date="2014" name="Front. Microbiol.">
        <title>High frequency of phylogenetically diverse reductive dehalogenase-homologous genes in deep subseafloor sedimentary metagenomes.</title>
        <authorList>
            <person name="Kawai M."/>
            <person name="Futagami T."/>
            <person name="Toyoda A."/>
            <person name="Takaki Y."/>
            <person name="Nishi S."/>
            <person name="Hori S."/>
            <person name="Arai W."/>
            <person name="Tsubouchi T."/>
            <person name="Morono Y."/>
            <person name="Uchiyama I."/>
            <person name="Ito T."/>
            <person name="Fujiyama A."/>
            <person name="Inagaki F."/>
            <person name="Takami H."/>
        </authorList>
    </citation>
    <scope>NUCLEOTIDE SEQUENCE</scope>
    <source>
        <strain evidence="1">Expedition CK06-06</strain>
    </source>
</reference>
<evidence type="ECO:0000313" key="1">
    <source>
        <dbReference type="EMBL" id="GAF82169.1"/>
    </source>
</evidence>
<gene>
    <name evidence="1" type="ORF">S01H1_18622</name>
</gene>
<proteinExistence type="predicted"/>